<dbReference type="RefSeq" id="WP_186085190.1">
    <property type="nucleotide sequence ID" value="NZ_BMDB01000001.1"/>
</dbReference>
<sequence length="474" mass="55903">MKKNNIISLQSDGRIYYMQAMKKKHAERYSEARDLLLRAHELEPYNREYISELAYMTASSGQAEIAEQFLIDMFVRDNFDTKYYYDLSEVNIIDEEPNKALLFGMKYVDLYDDNAFYDELFEIFEIAEFDYDELVQEADEFIGMFIFQTLFMNGNIEASLDFLYSLDIEVQETREYRNQKAMALLFLNKFEEAQVILETLLEEDQTDMNALSHLTLLYFYTGNMEEYSRFLRKLEVVEPLDEDARLKVGLVLNFLNKSEMSYKLLYPLYKKKVIINFQLLHALAQSSFNIGKEEESRQYWQELQKYQSLDEIHSPWKRQEARDTLNRIIDVYLQSEDPDMRMLGLFKSSLIAPSDIILGSPMWDLIDGFGNKEKLYTAYLFNKLEMAKIDRLHDGLVTLEGIDATDEEMLGFIDLIRQLEEGLNTSKFEGETLALAYMYIYHNSEDDSLLDISKMNQIYMRQLEDAVTLIKQNE</sequence>
<dbReference type="EMBL" id="CAJEWE010000006">
    <property type="protein sequence ID" value="CAD2072692.1"/>
    <property type="molecule type" value="Genomic_DNA"/>
</dbReference>
<reference evidence="1 2" key="1">
    <citation type="submission" date="2020-07" db="EMBL/GenBank/DDBJ databases">
        <authorList>
            <person name="Criscuolo A."/>
        </authorList>
    </citation>
    <scope>NUCLEOTIDE SEQUENCE [LARGE SCALE GENOMIC DNA]</scope>
    <source>
        <strain evidence="2">CIP 111030</strain>
    </source>
</reference>
<gene>
    <name evidence="1" type="ORF">JEOSCH030_00374</name>
</gene>
<dbReference type="InterPro" id="IPR011990">
    <property type="entry name" value="TPR-like_helical_dom_sf"/>
</dbReference>
<comment type="caution">
    <text evidence="1">The sequence shown here is derived from an EMBL/GenBank/DDBJ whole genome shotgun (WGS) entry which is preliminary data.</text>
</comment>
<accession>A0A6V7R762</accession>
<dbReference type="AlphaFoldDB" id="A0A6V7R762"/>
<keyword evidence="2" id="KW-1185">Reference proteome</keyword>
<dbReference type="Gene3D" id="1.25.40.10">
    <property type="entry name" value="Tetratricopeptide repeat domain"/>
    <property type="match status" value="1"/>
</dbReference>
<organism evidence="1 2">
    <name type="scientific">Phocicoccus schoeneichii</name>
    <dbReference type="NCBI Taxonomy" id="1812261"/>
    <lineage>
        <taxon>Bacteria</taxon>
        <taxon>Bacillati</taxon>
        <taxon>Bacillota</taxon>
        <taxon>Bacilli</taxon>
        <taxon>Bacillales</taxon>
        <taxon>Salinicoccaceae</taxon>
        <taxon>Phocicoccus</taxon>
    </lineage>
</organism>
<name>A0A6V7R762_9BACL</name>
<dbReference type="Proteomes" id="UP000521032">
    <property type="component" value="Unassembled WGS sequence"/>
</dbReference>
<evidence type="ECO:0000313" key="1">
    <source>
        <dbReference type="EMBL" id="CAD2072692.1"/>
    </source>
</evidence>
<evidence type="ECO:0008006" key="3">
    <source>
        <dbReference type="Google" id="ProtNLM"/>
    </source>
</evidence>
<protein>
    <recommendedName>
        <fullName evidence="3">Tetratricopeptide repeat protein</fullName>
    </recommendedName>
</protein>
<evidence type="ECO:0000313" key="2">
    <source>
        <dbReference type="Proteomes" id="UP000521032"/>
    </source>
</evidence>
<dbReference type="SUPFAM" id="SSF48452">
    <property type="entry name" value="TPR-like"/>
    <property type="match status" value="1"/>
</dbReference>
<proteinExistence type="predicted"/>